<feature type="transmembrane region" description="Helical" evidence="1">
    <location>
        <begin position="20"/>
        <end position="38"/>
    </location>
</feature>
<evidence type="ECO:0000256" key="1">
    <source>
        <dbReference type="SAM" id="Phobius"/>
    </source>
</evidence>
<evidence type="ECO:0000313" key="2">
    <source>
        <dbReference type="EMBL" id="SPD14692.1"/>
    </source>
</evidence>
<reference evidence="2" key="1">
    <citation type="submission" date="2018-02" db="EMBL/GenBank/DDBJ databases">
        <authorList>
            <person name="Cohen D.B."/>
            <person name="Kent A.D."/>
        </authorList>
    </citation>
    <scope>NUCLEOTIDE SEQUENCE</scope>
</reference>
<accession>A0A2N9HR05</accession>
<protein>
    <recommendedName>
        <fullName evidence="3">Transmembrane protein</fullName>
    </recommendedName>
</protein>
<dbReference type="AlphaFoldDB" id="A0A2N9HR05"/>
<name>A0A2N9HR05_FAGSY</name>
<keyword evidence="1" id="KW-0472">Membrane</keyword>
<sequence>MALEVAIYRFSPFSRSGFTFDYKFSFLSLVVGVLWFGVPPCRRCGLPWSVCTHYWGLGVFWFVSWVVVVAVGCAGYGLVCAHCWWCSDLCHGWWSWPCWV</sequence>
<feature type="transmembrane region" description="Helical" evidence="1">
    <location>
        <begin position="58"/>
        <end position="79"/>
    </location>
</feature>
<gene>
    <name evidence="2" type="ORF">FSB_LOCUS42574</name>
</gene>
<dbReference type="EMBL" id="OIVN01003978">
    <property type="protein sequence ID" value="SPD14692.1"/>
    <property type="molecule type" value="Genomic_DNA"/>
</dbReference>
<organism evidence="2">
    <name type="scientific">Fagus sylvatica</name>
    <name type="common">Beechnut</name>
    <dbReference type="NCBI Taxonomy" id="28930"/>
    <lineage>
        <taxon>Eukaryota</taxon>
        <taxon>Viridiplantae</taxon>
        <taxon>Streptophyta</taxon>
        <taxon>Embryophyta</taxon>
        <taxon>Tracheophyta</taxon>
        <taxon>Spermatophyta</taxon>
        <taxon>Magnoliopsida</taxon>
        <taxon>eudicotyledons</taxon>
        <taxon>Gunneridae</taxon>
        <taxon>Pentapetalae</taxon>
        <taxon>rosids</taxon>
        <taxon>fabids</taxon>
        <taxon>Fagales</taxon>
        <taxon>Fagaceae</taxon>
        <taxon>Fagus</taxon>
    </lineage>
</organism>
<keyword evidence="1" id="KW-1133">Transmembrane helix</keyword>
<evidence type="ECO:0008006" key="3">
    <source>
        <dbReference type="Google" id="ProtNLM"/>
    </source>
</evidence>
<proteinExistence type="predicted"/>
<keyword evidence="1" id="KW-0812">Transmembrane</keyword>